<proteinExistence type="predicted"/>
<dbReference type="CDD" id="cd00081">
    <property type="entry name" value="Hint"/>
    <property type="match status" value="1"/>
</dbReference>
<keyword evidence="2 3" id="KW-0732">Signal</keyword>
<evidence type="ECO:0000313" key="7">
    <source>
        <dbReference type="Proteomes" id="UP000663832"/>
    </source>
</evidence>
<dbReference type="InterPro" id="IPR036844">
    <property type="entry name" value="Hint_dom_sf"/>
</dbReference>
<feature type="domain" description="Hint" evidence="4">
    <location>
        <begin position="142"/>
        <end position="250"/>
    </location>
</feature>
<organism evidence="5 8">
    <name type="scientific">Adineta steineri</name>
    <dbReference type="NCBI Taxonomy" id="433720"/>
    <lineage>
        <taxon>Eukaryota</taxon>
        <taxon>Metazoa</taxon>
        <taxon>Spiralia</taxon>
        <taxon>Gnathifera</taxon>
        <taxon>Rotifera</taxon>
        <taxon>Eurotatoria</taxon>
        <taxon>Bdelloidea</taxon>
        <taxon>Adinetida</taxon>
        <taxon>Adinetidae</taxon>
        <taxon>Adineta</taxon>
    </lineage>
</organism>
<keyword evidence="1" id="KW-0217">Developmental protein</keyword>
<gene>
    <name evidence="5" type="ORF">BJG266_LOCUS32460</name>
    <name evidence="6" type="ORF">QVE165_LOCUS49539</name>
</gene>
<dbReference type="InterPro" id="IPR001767">
    <property type="entry name" value="Hedgehog_Hint"/>
</dbReference>
<dbReference type="InterPro" id="IPR050387">
    <property type="entry name" value="Hedgehog_Signaling"/>
</dbReference>
<dbReference type="GO" id="GO:0016540">
    <property type="term" value="P:protein autoprocessing"/>
    <property type="evidence" value="ECO:0007669"/>
    <property type="project" value="InterPro"/>
</dbReference>
<evidence type="ECO:0000256" key="1">
    <source>
        <dbReference type="ARBA" id="ARBA00022473"/>
    </source>
</evidence>
<dbReference type="Gene3D" id="2.170.16.10">
    <property type="entry name" value="Hedgehog/Intein (Hint) domain"/>
    <property type="match status" value="1"/>
</dbReference>
<evidence type="ECO:0000313" key="6">
    <source>
        <dbReference type="EMBL" id="CAF1577084.1"/>
    </source>
</evidence>
<dbReference type="GO" id="GO:0007224">
    <property type="term" value="P:smoothened signaling pathway"/>
    <property type="evidence" value="ECO:0007669"/>
    <property type="project" value="TreeGrafter"/>
</dbReference>
<dbReference type="GO" id="GO:0001708">
    <property type="term" value="P:cell fate specification"/>
    <property type="evidence" value="ECO:0007669"/>
    <property type="project" value="TreeGrafter"/>
</dbReference>
<comment type="caution">
    <text evidence="5">The sequence shown here is derived from an EMBL/GenBank/DDBJ whole genome shotgun (WGS) entry which is preliminary data.</text>
</comment>
<dbReference type="PANTHER" id="PTHR11889:SF31">
    <property type="entry name" value="PROTEIN HEDGEHOG"/>
    <property type="match status" value="1"/>
</dbReference>
<dbReference type="GO" id="GO:0005615">
    <property type="term" value="C:extracellular space"/>
    <property type="evidence" value="ECO:0007669"/>
    <property type="project" value="TreeGrafter"/>
</dbReference>
<evidence type="ECO:0000256" key="3">
    <source>
        <dbReference type="SAM" id="SignalP"/>
    </source>
</evidence>
<evidence type="ECO:0000256" key="2">
    <source>
        <dbReference type="ARBA" id="ARBA00022729"/>
    </source>
</evidence>
<dbReference type="InterPro" id="IPR001657">
    <property type="entry name" value="Hedgehog"/>
</dbReference>
<dbReference type="Proteomes" id="UP000663877">
    <property type="component" value="Unassembled WGS sequence"/>
</dbReference>
<evidence type="ECO:0000259" key="4">
    <source>
        <dbReference type="SMART" id="SM00306"/>
    </source>
</evidence>
<dbReference type="GO" id="GO:0005113">
    <property type="term" value="F:patched binding"/>
    <property type="evidence" value="ECO:0007669"/>
    <property type="project" value="TreeGrafter"/>
</dbReference>
<dbReference type="InterPro" id="IPR003587">
    <property type="entry name" value="Hint_dom_N"/>
</dbReference>
<accession>A0A815DQT1</accession>
<dbReference type="GO" id="GO:0007267">
    <property type="term" value="P:cell-cell signaling"/>
    <property type="evidence" value="ECO:0007669"/>
    <property type="project" value="InterPro"/>
</dbReference>
<evidence type="ECO:0000313" key="5">
    <source>
        <dbReference type="EMBL" id="CAF1304377.1"/>
    </source>
</evidence>
<protein>
    <recommendedName>
        <fullName evidence="4">Hint domain-containing protein</fullName>
    </recommendedName>
</protein>
<dbReference type="PRINTS" id="PR00632">
    <property type="entry name" value="SONICHHOG"/>
</dbReference>
<feature type="chain" id="PRO_5035604413" description="Hint domain-containing protein" evidence="3">
    <location>
        <begin position="24"/>
        <end position="337"/>
    </location>
</feature>
<dbReference type="AlphaFoldDB" id="A0A815DQT1"/>
<feature type="signal peptide" evidence="3">
    <location>
        <begin position="1"/>
        <end position="23"/>
    </location>
</feature>
<dbReference type="OrthoDB" id="5212at2759"/>
<reference evidence="5" key="1">
    <citation type="submission" date="2021-02" db="EMBL/GenBank/DDBJ databases">
        <authorList>
            <person name="Nowell W R."/>
        </authorList>
    </citation>
    <scope>NUCLEOTIDE SEQUENCE</scope>
</reference>
<dbReference type="EMBL" id="CAJNOI010000546">
    <property type="protein sequence ID" value="CAF1304377.1"/>
    <property type="molecule type" value="Genomic_DNA"/>
</dbReference>
<dbReference type="PANTHER" id="PTHR11889">
    <property type="entry name" value="HEDGEHOG"/>
    <property type="match status" value="1"/>
</dbReference>
<keyword evidence="7" id="KW-1185">Reference proteome</keyword>
<dbReference type="GO" id="GO:0010468">
    <property type="term" value="P:regulation of gene expression"/>
    <property type="evidence" value="ECO:0007669"/>
    <property type="project" value="TreeGrafter"/>
</dbReference>
<dbReference type="Proteomes" id="UP000663832">
    <property type="component" value="Unassembled WGS sequence"/>
</dbReference>
<name>A0A815DQT1_9BILA</name>
<dbReference type="Pfam" id="PF01079">
    <property type="entry name" value="Hint"/>
    <property type="match status" value="1"/>
</dbReference>
<dbReference type="EMBL" id="CAJNOM010000907">
    <property type="protein sequence ID" value="CAF1577084.1"/>
    <property type="molecule type" value="Genomic_DNA"/>
</dbReference>
<dbReference type="SMART" id="SM00306">
    <property type="entry name" value="HintN"/>
    <property type="match status" value="1"/>
</dbReference>
<evidence type="ECO:0000313" key="8">
    <source>
        <dbReference type="Proteomes" id="UP000663877"/>
    </source>
</evidence>
<dbReference type="SUPFAM" id="SSF51294">
    <property type="entry name" value="Hedgehog/intein (Hint) domain"/>
    <property type="match status" value="1"/>
</dbReference>
<dbReference type="GO" id="GO:0005509">
    <property type="term" value="F:calcium ion binding"/>
    <property type="evidence" value="ECO:0007669"/>
    <property type="project" value="TreeGrafter"/>
</dbReference>
<sequence length="337" mass="38006">MQVHGRKIIFIFMFALTFIVTLANSTCYSQSCGKYSSGCSTNGNCVCFQMANGTGLCATNLVSYADLSPCTGNLSCTENNTICVLNSCFGQPLCYPLTRANSSICPPSNGSMSTNPRSTVTIIQTVTQIETQTVAPVQPFRPVCFHGETTVLKQDGSICLMRNLAVGDRILASREYQSPLVWSTVLAVDVYQYYNEKKPIEYLEIHTSSLSPALYITPAHSLLLKKYNNIQPRYTFANEARVGDYIYLINGEQTLEEVTITYIRTRKFYDAYAPLTFEGNFIVNNVLVSAYGTFKHEVAHYLIKAPRRWWLRLCSILFQKHITERLDNFFLYMIIDV</sequence>